<protein>
    <recommendedName>
        <fullName evidence="3">Anti-sigma factor NepR domain-containing protein</fullName>
    </recommendedName>
</protein>
<evidence type="ECO:0000313" key="1">
    <source>
        <dbReference type="EMBL" id="SDI42024.1"/>
    </source>
</evidence>
<keyword evidence="2" id="KW-1185">Reference proteome</keyword>
<reference evidence="1 2" key="1">
    <citation type="submission" date="2016-10" db="EMBL/GenBank/DDBJ databases">
        <authorList>
            <person name="de Groot N.N."/>
        </authorList>
    </citation>
    <scope>NUCLEOTIDE SEQUENCE [LARGE SCALE GENOMIC DNA]</scope>
    <source>
        <strain evidence="1 2">DSM 26424</strain>
    </source>
</reference>
<gene>
    <name evidence="1" type="ORF">SAMN04487993_1004217</name>
</gene>
<evidence type="ECO:0000313" key="2">
    <source>
        <dbReference type="Proteomes" id="UP000199093"/>
    </source>
</evidence>
<dbReference type="Proteomes" id="UP000199093">
    <property type="component" value="Unassembled WGS sequence"/>
</dbReference>
<proteinExistence type="predicted"/>
<organism evidence="1 2">
    <name type="scientific">Salipiger marinus</name>
    <dbReference type="NCBI Taxonomy" id="555512"/>
    <lineage>
        <taxon>Bacteria</taxon>
        <taxon>Pseudomonadati</taxon>
        <taxon>Pseudomonadota</taxon>
        <taxon>Alphaproteobacteria</taxon>
        <taxon>Rhodobacterales</taxon>
        <taxon>Roseobacteraceae</taxon>
        <taxon>Salipiger</taxon>
    </lineage>
</organism>
<dbReference type="STRING" id="555512.SAMN04487993_1004217"/>
<name>A0A1G8KF19_9RHOB</name>
<accession>A0A1G8KF19</accession>
<evidence type="ECO:0008006" key="3">
    <source>
        <dbReference type="Google" id="ProtNLM"/>
    </source>
</evidence>
<dbReference type="AlphaFoldDB" id="A0A1G8KF19"/>
<sequence length="52" mass="5814">MTEPRKTPRTGPSQDQLMALHLQGLRQRPVPGPLLELALRLQALLRDAERSG</sequence>
<dbReference type="EMBL" id="FNEJ01000004">
    <property type="protein sequence ID" value="SDI42024.1"/>
    <property type="molecule type" value="Genomic_DNA"/>
</dbReference>
<dbReference type="RefSeq" id="WP_165616746.1">
    <property type="nucleotide sequence ID" value="NZ_FNEJ01000004.1"/>
</dbReference>